<dbReference type="EMBL" id="CADEPI010000202">
    <property type="protein sequence ID" value="CAB3380176.1"/>
    <property type="molecule type" value="Genomic_DNA"/>
</dbReference>
<evidence type="ECO:0000256" key="1">
    <source>
        <dbReference type="SAM" id="Coils"/>
    </source>
</evidence>
<dbReference type="AlphaFoldDB" id="A0A8S1DGR0"/>
<evidence type="ECO:0000256" key="2">
    <source>
        <dbReference type="SAM" id="Phobius"/>
    </source>
</evidence>
<organism evidence="3 4">
    <name type="scientific">Cloeon dipterum</name>
    <dbReference type="NCBI Taxonomy" id="197152"/>
    <lineage>
        <taxon>Eukaryota</taxon>
        <taxon>Metazoa</taxon>
        <taxon>Ecdysozoa</taxon>
        <taxon>Arthropoda</taxon>
        <taxon>Hexapoda</taxon>
        <taxon>Insecta</taxon>
        <taxon>Pterygota</taxon>
        <taxon>Palaeoptera</taxon>
        <taxon>Ephemeroptera</taxon>
        <taxon>Pisciforma</taxon>
        <taxon>Baetidae</taxon>
        <taxon>Cloeon</taxon>
    </lineage>
</organism>
<accession>A0A8S1DGR0</accession>
<keyword evidence="2" id="KW-1133">Transmembrane helix</keyword>
<protein>
    <submittedName>
        <fullName evidence="3">Uncharacterized protein</fullName>
    </submittedName>
</protein>
<name>A0A8S1DGR0_9INSE</name>
<evidence type="ECO:0000313" key="4">
    <source>
        <dbReference type="Proteomes" id="UP000494165"/>
    </source>
</evidence>
<proteinExistence type="predicted"/>
<feature type="transmembrane region" description="Helical" evidence="2">
    <location>
        <begin position="475"/>
        <end position="499"/>
    </location>
</feature>
<keyword evidence="2" id="KW-0812">Transmembrane</keyword>
<gene>
    <name evidence="3" type="ORF">CLODIP_2_CD08468</name>
</gene>
<keyword evidence="4" id="KW-1185">Reference proteome</keyword>
<evidence type="ECO:0000313" key="3">
    <source>
        <dbReference type="EMBL" id="CAB3380176.1"/>
    </source>
</evidence>
<sequence length="537" mass="61013">MESHFKFDPKPLGTTVLSRETIVAALRCGPTDFINRKHISCNVDLSPLVKEEELNYLRLRYNEYLLQYATGPVNLENLQVHLGQREEEAGAKELELEALRDEMAKADMERRHSTGLLAQEAQEHHLQVARLEQEMQELRNEIRRLQEGGFGAGALKQMNVELDCAIHELEHLEFDVDQRLQNIESLESKVAEKDGLLANTRSELESILTILDQIESNSAKKMHSMNEAIVLKESQLSELHLQIEALNTCMQNLKNDLQSCQDEAELLKNSVMEKNIMIENFTNDNTKIVIELESLKSILSQSDMHGTENSNSSEEHHITQDRIEELEKQLKPRKRADEEAKCANKTMAAEIEGALKILDVSTIRVEELIHENEALKYSIADLECNRANTEITQQERSAVRRVFKDELDIIVDYMKKNNGTVSPIKSSSNSQILNELEAADQTLMAVENMLLKRGTAAAANDAPAWKRLGSRFVRYYPLLLTILFFILVIRVNIFCMGSWNLWLPYFLFSALSFTLPHPFGAIASLLAAFVVAASFFV</sequence>
<feature type="coiled-coil region" evidence="1">
    <location>
        <begin position="82"/>
        <end position="270"/>
    </location>
</feature>
<keyword evidence="2" id="KW-0472">Membrane</keyword>
<dbReference type="Proteomes" id="UP000494165">
    <property type="component" value="Unassembled WGS sequence"/>
</dbReference>
<keyword evidence="1" id="KW-0175">Coiled coil</keyword>
<reference evidence="3 4" key="1">
    <citation type="submission" date="2020-04" db="EMBL/GenBank/DDBJ databases">
        <authorList>
            <person name="Alioto T."/>
            <person name="Alioto T."/>
            <person name="Gomez Garrido J."/>
        </authorList>
    </citation>
    <scope>NUCLEOTIDE SEQUENCE [LARGE SCALE GENOMIC DNA]</scope>
</reference>
<feature type="transmembrane region" description="Helical" evidence="2">
    <location>
        <begin position="519"/>
        <end position="536"/>
    </location>
</feature>
<comment type="caution">
    <text evidence="3">The sequence shown here is derived from an EMBL/GenBank/DDBJ whole genome shotgun (WGS) entry which is preliminary data.</text>
</comment>